<dbReference type="EMBL" id="CACRXK020040784">
    <property type="protein sequence ID" value="CAB4045642.1"/>
    <property type="molecule type" value="Genomic_DNA"/>
</dbReference>
<dbReference type="OrthoDB" id="2286242at2759"/>
<accession>A0A6S7LV04</accession>
<organism evidence="1 2">
    <name type="scientific">Paramuricea clavata</name>
    <name type="common">Red gorgonian</name>
    <name type="synonym">Violescent sea-whip</name>
    <dbReference type="NCBI Taxonomy" id="317549"/>
    <lineage>
        <taxon>Eukaryota</taxon>
        <taxon>Metazoa</taxon>
        <taxon>Cnidaria</taxon>
        <taxon>Anthozoa</taxon>
        <taxon>Octocorallia</taxon>
        <taxon>Malacalcyonacea</taxon>
        <taxon>Plexauridae</taxon>
        <taxon>Paramuricea</taxon>
    </lineage>
</organism>
<keyword evidence="2" id="KW-1185">Reference proteome</keyword>
<protein>
    <submittedName>
        <fullName evidence="1">Uncharacterized protein</fullName>
    </submittedName>
</protein>
<sequence length="101" mass="11464">MVEEVILGRPILKRLRVIPAGFPNTISRISVFSEFIDQMEREFPDTISDKLPKTPMTGDPMVIHLKNDAAITPTRRLTARQIPLARQSAAQEVVEKLIRDK</sequence>
<dbReference type="AlphaFoldDB" id="A0A6S7LV04"/>
<reference evidence="1" key="1">
    <citation type="submission" date="2020-04" db="EMBL/GenBank/DDBJ databases">
        <authorList>
            <person name="Alioto T."/>
            <person name="Alioto T."/>
            <person name="Gomez Garrido J."/>
        </authorList>
    </citation>
    <scope>NUCLEOTIDE SEQUENCE</scope>
    <source>
        <strain evidence="1">A484AB</strain>
    </source>
</reference>
<comment type="caution">
    <text evidence="1">The sequence shown here is derived from an EMBL/GenBank/DDBJ whole genome shotgun (WGS) entry which is preliminary data.</text>
</comment>
<name>A0A6S7LV04_PARCT</name>
<evidence type="ECO:0000313" key="1">
    <source>
        <dbReference type="EMBL" id="CAB4045642.1"/>
    </source>
</evidence>
<feature type="non-terminal residue" evidence="1">
    <location>
        <position position="101"/>
    </location>
</feature>
<proteinExistence type="predicted"/>
<dbReference type="Proteomes" id="UP001152795">
    <property type="component" value="Unassembled WGS sequence"/>
</dbReference>
<evidence type="ECO:0000313" key="2">
    <source>
        <dbReference type="Proteomes" id="UP001152795"/>
    </source>
</evidence>
<gene>
    <name evidence="1" type="ORF">PACLA_8A065970</name>
</gene>